<keyword evidence="5" id="KW-1185">Reference proteome</keyword>
<proteinExistence type="predicted"/>
<dbReference type="CDD" id="cd01990">
    <property type="entry name" value="LarE-like"/>
    <property type="match status" value="1"/>
</dbReference>
<keyword evidence="2" id="KW-0812">Transmembrane</keyword>
<dbReference type="Pfam" id="PF00733">
    <property type="entry name" value="Asn_synthase"/>
    <property type="match status" value="1"/>
</dbReference>
<name>F8A9J5_THEID</name>
<dbReference type="PANTHER" id="PTHR43169:SF2">
    <property type="entry name" value="NAD_GMP SYNTHASE DOMAIN-CONTAINING PROTEIN"/>
    <property type="match status" value="1"/>
</dbReference>
<sequence length="254" mass="28663">MEKIAQKLKCLEDIFKNLGGLAIALSGGLDSSVLLFLAANFLGRKKVLAYTITSPIINPEDLYHARLVASHLGIKHEFIAFDHLSLKAFQQNPKNRCYFCKKEMFKALITKSPYPVADGTQLDDLNDYRPGLKAISELKILSPLKEAGFPKEEIRLLAKKFRLPNYKREASPCLATRFLTGEPITRDSLLMIQKAENYLKGLGLSLVRVRKKANLAIIEVTLSEQEKVLGNQRSIVSFFKKLGFKKILYNLEGY</sequence>
<dbReference type="InterPro" id="IPR052188">
    <property type="entry name" value="Ni-pincer_cofactor_biosynth"/>
</dbReference>
<protein>
    <submittedName>
        <fullName evidence="4">Asparagine synthase</fullName>
    </submittedName>
</protein>
<dbReference type="PIRSF" id="PIRSF006661">
    <property type="entry name" value="PP-lp_UCP006661"/>
    <property type="match status" value="1"/>
</dbReference>
<dbReference type="InterPro" id="IPR005232">
    <property type="entry name" value="LarE"/>
</dbReference>
<dbReference type="InterPro" id="IPR001962">
    <property type="entry name" value="Asn_synthase"/>
</dbReference>
<feature type="domain" description="Asparagine synthetase" evidence="3">
    <location>
        <begin position="22"/>
        <end position="81"/>
    </location>
</feature>
<dbReference type="GO" id="GO:0016783">
    <property type="term" value="F:sulfurtransferase activity"/>
    <property type="evidence" value="ECO:0007669"/>
    <property type="project" value="InterPro"/>
</dbReference>
<organism evidence="4 5">
    <name type="scientific">Thermodesulfatator indicus (strain DSM 15286 / JCM 11887 / CIR29812)</name>
    <dbReference type="NCBI Taxonomy" id="667014"/>
    <lineage>
        <taxon>Bacteria</taxon>
        <taxon>Pseudomonadati</taxon>
        <taxon>Thermodesulfobacteriota</taxon>
        <taxon>Thermodesulfobacteria</taxon>
        <taxon>Thermodesulfobacteriales</taxon>
        <taxon>Thermodesulfatatoraceae</taxon>
        <taxon>Thermodesulfatator</taxon>
    </lineage>
</organism>
<evidence type="ECO:0000256" key="2">
    <source>
        <dbReference type="SAM" id="Phobius"/>
    </source>
</evidence>
<dbReference type="HOGENOM" id="CLU_061181_2_0_0"/>
<accession>F8A9J5</accession>
<dbReference type="GO" id="GO:0006529">
    <property type="term" value="P:asparagine biosynthetic process"/>
    <property type="evidence" value="ECO:0007669"/>
    <property type="project" value="InterPro"/>
</dbReference>
<dbReference type="InParanoid" id="F8A9J5"/>
<dbReference type="PaxDb" id="667014-Thein_1354"/>
<dbReference type="Proteomes" id="UP000006793">
    <property type="component" value="Chromosome"/>
</dbReference>
<gene>
    <name evidence="4" type="ordered locus">Thein_1354</name>
</gene>
<evidence type="ECO:0000313" key="5">
    <source>
        <dbReference type="Proteomes" id="UP000006793"/>
    </source>
</evidence>
<dbReference type="RefSeq" id="WP_013907963.1">
    <property type="nucleotide sequence ID" value="NC_015681.1"/>
</dbReference>
<dbReference type="SUPFAM" id="SSF52402">
    <property type="entry name" value="Adenine nucleotide alpha hydrolases-like"/>
    <property type="match status" value="1"/>
</dbReference>
<evidence type="ECO:0000313" key="4">
    <source>
        <dbReference type="EMBL" id="AEH45221.1"/>
    </source>
</evidence>
<dbReference type="InterPro" id="IPR014729">
    <property type="entry name" value="Rossmann-like_a/b/a_fold"/>
</dbReference>
<keyword evidence="2" id="KW-0472">Membrane</keyword>
<dbReference type="AlphaFoldDB" id="F8A9J5"/>
<reference evidence="4 5" key="2">
    <citation type="journal article" date="2012" name="Stand. Genomic Sci.">
        <title>Complete genome sequence of the thermophilic sulfate-reducing ocean bacterium Thermodesulfatator indicus type strain (CIR29812(T)).</title>
        <authorList>
            <person name="Anderson I."/>
            <person name="Saunders E."/>
            <person name="Lapidus A."/>
            <person name="Nolan M."/>
            <person name="Lucas S."/>
            <person name="Tice H."/>
            <person name="Del Rio T.G."/>
            <person name="Cheng J.F."/>
            <person name="Han C."/>
            <person name="Tapia R."/>
            <person name="Goodwin L.A."/>
            <person name="Pitluck S."/>
            <person name="Liolios K."/>
            <person name="Mavromatis K."/>
            <person name="Pagani I."/>
            <person name="Ivanova N."/>
            <person name="Mikhailova N."/>
            <person name="Pati A."/>
            <person name="Chen A."/>
            <person name="Palaniappan K."/>
            <person name="Land M."/>
            <person name="Hauser L."/>
            <person name="Jeffries C.D."/>
            <person name="Chang Y.J."/>
            <person name="Brambilla E.M."/>
            <person name="Rohde M."/>
            <person name="Spring S."/>
            <person name="Goker M."/>
            <person name="Detter J.C."/>
            <person name="Woyke T."/>
            <person name="Bristow J."/>
            <person name="Eisen J.A."/>
            <person name="Markowitz V."/>
            <person name="Hugenholtz P."/>
            <person name="Kyrpides N.C."/>
            <person name="Klenk H.P."/>
        </authorList>
    </citation>
    <scope>NUCLEOTIDE SEQUENCE [LARGE SCALE GENOMIC DNA]</scope>
    <source>
        <strain evidence="5">DSM 15286 / JCM 11887 / CIR29812</strain>
    </source>
</reference>
<reference evidence="5" key="1">
    <citation type="submission" date="2011-04" db="EMBL/GenBank/DDBJ databases">
        <title>The complete genome of Thermodesulfatator indicus DSM 15286.</title>
        <authorList>
            <person name="Lucas S."/>
            <person name="Copeland A."/>
            <person name="Lapidus A."/>
            <person name="Bruce D."/>
            <person name="Goodwin L."/>
            <person name="Pitluck S."/>
            <person name="Peters L."/>
            <person name="Kyrpides N."/>
            <person name="Mavromatis K."/>
            <person name="Pagani I."/>
            <person name="Ivanova N."/>
            <person name="Saunders L."/>
            <person name="Detter J.C."/>
            <person name="Tapia R."/>
            <person name="Han C."/>
            <person name="Land M."/>
            <person name="Hauser L."/>
            <person name="Markowitz V."/>
            <person name="Cheng J.-F."/>
            <person name="Hugenholtz P."/>
            <person name="Woyke T."/>
            <person name="Wu D."/>
            <person name="Spring S."/>
            <person name="Schroeder M."/>
            <person name="Brambilla E."/>
            <person name="Klenk H.-P."/>
            <person name="Eisen J.A."/>
        </authorList>
    </citation>
    <scope>NUCLEOTIDE SEQUENCE [LARGE SCALE GENOMIC DNA]</scope>
    <source>
        <strain evidence="5">DSM 15286 / JCM 11887 / CIR29812</strain>
    </source>
</reference>
<dbReference type="eggNOG" id="COG1606">
    <property type="taxonomic scope" value="Bacteria"/>
</dbReference>
<feature type="active site" description="Nucleophile and sulfur donor" evidence="1">
    <location>
        <position position="173"/>
    </location>
</feature>
<evidence type="ECO:0000256" key="1">
    <source>
        <dbReference type="PIRSR" id="PIRSR006661-1"/>
    </source>
</evidence>
<dbReference type="Gene3D" id="3.40.50.620">
    <property type="entry name" value="HUPs"/>
    <property type="match status" value="1"/>
</dbReference>
<dbReference type="KEGG" id="tid:Thein_1354"/>
<dbReference type="EMBL" id="CP002683">
    <property type="protein sequence ID" value="AEH45221.1"/>
    <property type="molecule type" value="Genomic_DNA"/>
</dbReference>
<dbReference type="STRING" id="667014.Thein_1354"/>
<dbReference type="NCBIfam" id="TIGR00268">
    <property type="entry name" value="ATP-dependent sacrificial sulfur transferase LarE"/>
    <property type="match status" value="1"/>
</dbReference>
<feature type="transmembrane region" description="Helical" evidence="2">
    <location>
        <begin position="20"/>
        <end position="42"/>
    </location>
</feature>
<dbReference type="PANTHER" id="PTHR43169">
    <property type="entry name" value="EXSB FAMILY PROTEIN"/>
    <property type="match status" value="1"/>
</dbReference>
<keyword evidence="2" id="KW-1133">Transmembrane helix</keyword>
<evidence type="ECO:0000259" key="3">
    <source>
        <dbReference type="Pfam" id="PF00733"/>
    </source>
</evidence>
<dbReference type="GO" id="GO:0004066">
    <property type="term" value="F:asparagine synthase (glutamine-hydrolyzing) activity"/>
    <property type="evidence" value="ECO:0007669"/>
    <property type="project" value="InterPro"/>
</dbReference>